<accession>A0ABP0ZLD3</accession>
<dbReference type="InterPro" id="IPR050275">
    <property type="entry name" value="PGM_Phosphatase"/>
</dbReference>
<dbReference type="Pfam" id="PF00300">
    <property type="entry name" value="His_Phos_1"/>
    <property type="match status" value="1"/>
</dbReference>
<dbReference type="RefSeq" id="XP_066830125.1">
    <property type="nucleotide sequence ID" value="XM_066973269.1"/>
</dbReference>
<dbReference type="Proteomes" id="UP001497383">
    <property type="component" value="Chromosome 4"/>
</dbReference>
<dbReference type="EMBL" id="OZ022408">
    <property type="protein sequence ID" value="CAK9438963.1"/>
    <property type="molecule type" value="Genomic_DNA"/>
</dbReference>
<dbReference type="SUPFAM" id="SSF53254">
    <property type="entry name" value="Phosphoglycerate mutase-like"/>
    <property type="match status" value="1"/>
</dbReference>
<protein>
    <recommendedName>
        <fullName evidence="3">Phosphoglycerate mutase</fullName>
    </recommendedName>
</protein>
<evidence type="ECO:0008006" key="3">
    <source>
        <dbReference type="Google" id="ProtNLM"/>
    </source>
</evidence>
<dbReference type="PANTHER" id="PTHR48100">
    <property type="entry name" value="BROAD-SPECIFICITY PHOSPHATASE YOR283W-RELATED"/>
    <property type="match status" value="1"/>
</dbReference>
<evidence type="ECO:0000313" key="2">
    <source>
        <dbReference type="Proteomes" id="UP001497383"/>
    </source>
</evidence>
<dbReference type="GeneID" id="92208383"/>
<dbReference type="InterPro" id="IPR013078">
    <property type="entry name" value="His_Pase_superF_clade-1"/>
</dbReference>
<proteinExistence type="predicted"/>
<dbReference type="InterPro" id="IPR029033">
    <property type="entry name" value="His_PPase_superfam"/>
</dbReference>
<dbReference type="PANTHER" id="PTHR48100:SF1">
    <property type="entry name" value="HISTIDINE PHOSPHATASE FAMILY PROTEIN-RELATED"/>
    <property type="match status" value="1"/>
</dbReference>
<dbReference type="Gene3D" id="3.40.50.1240">
    <property type="entry name" value="Phosphoglycerate mutase-like"/>
    <property type="match status" value="1"/>
</dbReference>
<reference evidence="1 2" key="1">
    <citation type="submission" date="2024-03" db="EMBL/GenBank/DDBJ databases">
        <authorList>
            <person name="Brejova B."/>
        </authorList>
    </citation>
    <scope>NUCLEOTIDE SEQUENCE [LARGE SCALE GENOMIC DNA]</scope>
    <source>
        <strain evidence="1 2">CBS 14171</strain>
    </source>
</reference>
<evidence type="ECO:0000313" key="1">
    <source>
        <dbReference type="EMBL" id="CAK9438963.1"/>
    </source>
</evidence>
<gene>
    <name evidence="1" type="ORF">LODBEIA_P31870</name>
</gene>
<sequence>MSPSPNTLDILDSQIKSQFRDAYSAKLAQYQQQQPSYWEFSIVPGVFKQSDPQTDETTFNYLDENFGKIGSWDDIIAKLNRLNQQSSSAPDTKYKILYLSRHYTGYHNVAHLKYGDDAWNQHWSKLNGDDEMTWGPDANLTEASVELAKSNSKLVARELANNAQSDPRLIAPKKLYVSPLSRAIDTLYYTWNPIVNLTKHPAIIQENWRETMGVHTCDKRSTRSIIEKRFRAKGFEIEKELVEEDELYQDDYRETVDEQAMRMNVALQQLFTSDDEDIVGITSHSGSIRTQLMVLGHRSFAVQTGGMIPVFVKAVRKYNK</sequence>
<name>A0ABP0ZLD3_9ASCO</name>
<organism evidence="1 2">
    <name type="scientific">Lodderomyces beijingensis</name>
    <dbReference type="NCBI Taxonomy" id="1775926"/>
    <lineage>
        <taxon>Eukaryota</taxon>
        <taxon>Fungi</taxon>
        <taxon>Dikarya</taxon>
        <taxon>Ascomycota</taxon>
        <taxon>Saccharomycotina</taxon>
        <taxon>Pichiomycetes</taxon>
        <taxon>Debaryomycetaceae</taxon>
        <taxon>Candida/Lodderomyces clade</taxon>
        <taxon>Lodderomyces</taxon>
    </lineage>
</organism>
<keyword evidence="2" id="KW-1185">Reference proteome</keyword>